<accession>D5CSV6</accession>
<organism evidence="5 6">
    <name type="scientific">Sideroxydans lithotrophicus (strain ES-1)</name>
    <dbReference type="NCBI Taxonomy" id="580332"/>
    <lineage>
        <taxon>Bacteria</taxon>
        <taxon>Pseudomonadati</taxon>
        <taxon>Pseudomonadota</taxon>
        <taxon>Betaproteobacteria</taxon>
        <taxon>Nitrosomonadales</taxon>
        <taxon>Gallionellaceae</taxon>
        <taxon>Sideroxydans</taxon>
    </lineage>
</organism>
<evidence type="ECO:0000313" key="6">
    <source>
        <dbReference type="Proteomes" id="UP000001625"/>
    </source>
</evidence>
<dbReference type="InterPro" id="IPR036249">
    <property type="entry name" value="Thioredoxin-like_sf"/>
</dbReference>
<dbReference type="Proteomes" id="UP000001625">
    <property type="component" value="Chromosome"/>
</dbReference>
<protein>
    <submittedName>
        <fullName evidence="5">Electron transport protein SCO1/SenC</fullName>
    </submittedName>
</protein>
<dbReference type="EMBL" id="CP001965">
    <property type="protein sequence ID" value="ADE12042.1"/>
    <property type="molecule type" value="Genomic_DNA"/>
</dbReference>
<evidence type="ECO:0000256" key="3">
    <source>
        <dbReference type="PIRSR" id="PIRSR603782-2"/>
    </source>
</evidence>
<dbReference type="Gene3D" id="3.40.30.10">
    <property type="entry name" value="Glutaredoxin"/>
    <property type="match status" value="1"/>
</dbReference>
<dbReference type="OrthoDB" id="8550465at2"/>
<feature type="chain" id="PRO_5003069577" evidence="4">
    <location>
        <begin position="27"/>
        <end position="212"/>
    </location>
</feature>
<proteinExistence type="inferred from homology"/>
<feature type="signal peptide" evidence="4">
    <location>
        <begin position="1"/>
        <end position="26"/>
    </location>
</feature>
<dbReference type="HOGENOM" id="CLU_050131_4_2_4"/>
<feature type="binding site" evidence="2">
    <location>
        <position position="97"/>
    </location>
    <ligand>
        <name>Cu cation</name>
        <dbReference type="ChEBI" id="CHEBI:23378"/>
    </ligand>
</feature>
<name>D5CSV6_SIDLE</name>
<keyword evidence="4" id="KW-0732">Signal</keyword>
<keyword evidence="2" id="KW-0186">Copper</keyword>
<dbReference type="PANTHER" id="PTHR12151">
    <property type="entry name" value="ELECTRON TRANSPORT PROTIN SCO1/SENC FAMILY MEMBER"/>
    <property type="match status" value="1"/>
</dbReference>
<dbReference type="GO" id="GO:0046872">
    <property type="term" value="F:metal ion binding"/>
    <property type="evidence" value="ECO:0007669"/>
    <property type="project" value="UniProtKB-KW"/>
</dbReference>
<evidence type="ECO:0000256" key="1">
    <source>
        <dbReference type="ARBA" id="ARBA00010996"/>
    </source>
</evidence>
<dbReference type="CDD" id="cd02968">
    <property type="entry name" value="SCO"/>
    <property type="match status" value="1"/>
</dbReference>
<dbReference type="AlphaFoldDB" id="D5CSV6"/>
<evidence type="ECO:0000313" key="5">
    <source>
        <dbReference type="EMBL" id="ADE12042.1"/>
    </source>
</evidence>
<dbReference type="eggNOG" id="COG1999">
    <property type="taxonomic scope" value="Bacteria"/>
</dbReference>
<sequence precursor="true">MQSNLTILAAALAIGLSGAAATSAYAHDGMHMEMMDMSGSADVHHAVQKVVRKTMNYNVPRVELVRDDNRTVLLPDEMNDGRPVIMNFIYTTCTSACPLTSHTFQELQAKLGSERNKVHMISISIDPEQDTPRQLAEYAHKYDAKSQWQFYTGTSEASLAAQRAFGVYYGDKMDHTPVTLLRAAPGKAWLRIDGFASADDLLLEYRKLVSTP</sequence>
<keyword evidence="3" id="KW-1015">Disulfide bond</keyword>
<dbReference type="SUPFAM" id="SSF52833">
    <property type="entry name" value="Thioredoxin-like"/>
    <property type="match status" value="1"/>
</dbReference>
<dbReference type="KEGG" id="slt:Slit_1813"/>
<dbReference type="Pfam" id="PF02630">
    <property type="entry name" value="SCO1-SenC"/>
    <property type="match status" value="1"/>
</dbReference>
<dbReference type="PANTHER" id="PTHR12151:SF25">
    <property type="entry name" value="LINALOOL DEHYDRATASE_ISOMERASE DOMAIN-CONTAINING PROTEIN"/>
    <property type="match status" value="1"/>
</dbReference>
<comment type="similarity">
    <text evidence="1">Belongs to the SCO1/2 family.</text>
</comment>
<dbReference type="STRING" id="580332.Slit_1813"/>
<feature type="disulfide bond" description="Redox-active" evidence="3">
    <location>
        <begin position="93"/>
        <end position="97"/>
    </location>
</feature>
<dbReference type="InterPro" id="IPR003782">
    <property type="entry name" value="SCO1/SenC"/>
</dbReference>
<gene>
    <name evidence="5" type="ordered locus">Slit_1813</name>
</gene>
<evidence type="ECO:0000256" key="4">
    <source>
        <dbReference type="SAM" id="SignalP"/>
    </source>
</evidence>
<feature type="binding site" evidence="2">
    <location>
        <position position="93"/>
    </location>
    <ligand>
        <name>Cu cation</name>
        <dbReference type="ChEBI" id="CHEBI:23378"/>
    </ligand>
</feature>
<keyword evidence="6" id="KW-1185">Reference proteome</keyword>
<keyword evidence="2" id="KW-0479">Metal-binding</keyword>
<reference evidence="5 6" key="1">
    <citation type="submission" date="2010-03" db="EMBL/GenBank/DDBJ databases">
        <title>Complete sequence of Sideroxydans lithotrophicus ES-1.</title>
        <authorList>
            <consortium name="US DOE Joint Genome Institute"/>
            <person name="Lucas S."/>
            <person name="Copeland A."/>
            <person name="Lapidus A."/>
            <person name="Cheng J.-F."/>
            <person name="Bruce D."/>
            <person name="Goodwin L."/>
            <person name="Pitluck S."/>
            <person name="Munk A.C."/>
            <person name="Detter J.C."/>
            <person name="Han C."/>
            <person name="Tapia R."/>
            <person name="Larimer F."/>
            <person name="Land M."/>
            <person name="Hauser L."/>
            <person name="Kyrpides N."/>
            <person name="Ivanova N."/>
            <person name="Emerson D."/>
            <person name="Woyke T."/>
        </authorList>
    </citation>
    <scope>NUCLEOTIDE SEQUENCE [LARGE SCALE GENOMIC DNA]</scope>
    <source>
        <strain evidence="5 6">ES-1</strain>
    </source>
</reference>
<dbReference type="RefSeq" id="WP_013029940.1">
    <property type="nucleotide sequence ID" value="NC_013959.1"/>
</dbReference>
<evidence type="ECO:0000256" key="2">
    <source>
        <dbReference type="PIRSR" id="PIRSR603782-1"/>
    </source>
</evidence>